<sequence length="495" mass="56653">MTVKQAILEYFNGVYSEREAARVHSIKRSTLQSRVKKILTNKTKEQYLREQNLNDSGHESDIDDSPPKYSSKYTNRQVFSTQEELELEKYIKRCSDINYGLTYVQIQKLAYEFAIALPHCNFPQEWREAKQAKEGWLRGFMARHKSLALRKPESTSLSRSTAFNKHKVDQFFENLKKVLDKYKFPPEKIYNLDETGVTTVMKPVKIVSTSGKRQVSQAASAERGELVTFIGIINAAGQSIPPVYVFPRVRNIEDFMFDCPVSSLGLGNKSGWMTTELFPKVLQHIVAHTHCTVTEPILLLVDNHESHVNITSVRYCKENGIILLGFAPHTTHRMQPLDVGIYGPFKNYCNVTFNDWMTSNPGKTISVKHIPQLTKMPYLKAFTASNIINSFQKPGIYPFNRLAFTDEDFTPSYVTDQPLITEECKQNRGNENNEIQSQIISNETTPEKPQHADTSSASKKANAINQMNQNENDNRQTVETINQLGRYYKCRHAIM</sequence>
<dbReference type="Pfam" id="PF03221">
    <property type="entry name" value="HTH_Tnp_Tc5"/>
    <property type="match status" value="1"/>
</dbReference>
<keyword evidence="5" id="KW-1185">Reference proteome</keyword>
<dbReference type="PANTHER" id="PTHR19303">
    <property type="entry name" value="TRANSPOSON"/>
    <property type="match status" value="1"/>
</dbReference>
<dbReference type="InParanoid" id="A0A5N4B6V9"/>
<dbReference type="InterPro" id="IPR050863">
    <property type="entry name" value="CenT-Element_Derived"/>
</dbReference>
<dbReference type="PANTHER" id="PTHR19303:SF74">
    <property type="entry name" value="POGO TRANSPOSABLE ELEMENT WITH KRAB DOMAIN"/>
    <property type="match status" value="1"/>
</dbReference>
<dbReference type="InterPro" id="IPR004875">
    <property type="entry name" value="DDE_SF_endonuclease_dom"/>
</dbReference>
<evidence type="ECO:0000313" key="5">
    <source>
        <dbReference type="Proteomes" id="UP000327044"/>
    </source>
</evidence>
<reference evidence="4 5" key="1">
    <citation type="journal article" date="2018" name="Elife">
        <title>Firefly genomes illuminate parallel origins of bioluminescence in beetles.</title>
        <authorList>
            <person name="Fallon T.R."/>
            <person name="Lower S.E."/>
            <person name="Chang C.H."/>
            <person name="Bessho-Uehara M."/>
            <person name="Martin G.J."/>
            <person name="Bewick A.J."/>
            <person name="Behringer M."/>
            <person name="Debat H.J."/>
            <person name="Wong I."/>
            <person name="Day J.C."/>
            <person name="Suvorov A."/>
            <person name="Silva C.J."/>
            <person name="Stanger-Hall K.F."/>
            <person name="Hall D.W."/>
            <person name="Schmitz R.J."/>
            <person name="Nelson D.R."/>
            <person name="Lewis S.M."/>
            <person name="Shigenobu S."/>
            <person name="Bybee S.M."/>
            <person name="Larracuente A.M."/>
            <person name="Oba Y."/>
            <person name="Weng J.K."/>
        </authorList>
    </citation>
    <scope>NUCLEOTIDE SEQUENCE [LARGE SCALE GENOMIC DNA]</scope>
    <source>
        <strain evidence="4">1611_PpyrPB1</strain>
        <tissue evidence="4">Whole body</tissue>
    </source>
</reference>
<organism evidence="4 5">
    <name type="scientific">Photinus pyralis</name>
    <name type="common">Common eastern firefly</name>
    <name type="synonym">Lampyris pyralis</name>
    <dbReference type="NCBI Taxonomy" id="7054"/>
    <lineage>
        <taxon>Eukaryota</taxon>
        <taxon>Metazoa</taxon>
        <taxon>Ecdysozoa</taxon>
        <taxon>Arthropoda</taxon>
        <taxon>Hexapoda</taxon>
        <taxon>Insecta</taxon>
        <taxon>Pterygota</taxon>
        <taxon>Neoptera</taxon>
        <taxon>Endopterygota</taxon>
        <taxon>Coleoptera</taxon>
        <taxon>Polyphaga</taxon>
        <taxon>Elateriformia</taxon>
        <taxon>Elateroidea</taxon>
        <taxon>Lampyridae</taxon>
        <taxon>Lampyrinae</taxon>
        <taxon>Photinus</taxon>
    </lineage>
</organism>
<accession>A0A5N4B6V9</accession>
<dbReference type="Proteomes" id="UP000327044">
    <property type="component" value="Unassembled WGS sequence"/>
</dbReference>
<dbReference type="GO" id="GO:0005634">
    <property type="term" value="C:nucleus"/>
    <property type="evidence" value="ECO:0007669"/>
    <property type="project" value="TreeGrafter"/>
</dbReference>
<dbReference type="AlphaFoldDB" id="A0A5N4B6V9"/>
<comment type="caution">
    <text evidence="4">The sequence shown here is derived from an EMBL/GenBank/DDBJ whole genome shotgun (WGS) entry which is preliminary data.</text>
</comment>
<gene>
    <name evidence="4" type="ORF">PPYR_02307</name>
</gene>
<evidence type="ECO:0000259" key="3">
    <source>
        <dbReference type="PROSITE" id="PS51253"/>
    </source>
</evidence>
<dbReference type="InterPro" id="IPR006600">
    <property type="entry name" value="HTH_CenpB_DNA-bd_dom"/>
</dbReference>
<evidence type="ECO:0000256" key="2">
    <source>
        <dbReference type="SAM" id="MobiDB-lite"/>
    </source>
</evidence>
<feature type="region of interest" description="Disordered" evidence="2">
    <location>
        <begin position="50"/>
        <end position="73"/>
    </location>
</feature>
<dbReference type="Pfam" id="PF03184">
    <property type="entry name" value="DDE_1"/>
    <property type="match status" value="1"/>
</dbReference>
<proteinExistence type="predicted"/>
<feature type="domain" description="HTH CENPB-type" evidence="3">
    <location>
        <begin position="71"/>
        <end position="150"/>
    </location>
</feature>
<dbReference type="GO" id="GO:0003677">
    <property type="term" value="F:DNA binding"/>
    <property type="evidence" value="ECO:0007669"/>
    <property type="project" value="UniProtKB-KW"/>
</dbReference>
<dbReference type="PROSITE" id="PS51253">
    <property type="entry name" value="HTH_CENPB"/>
    <property type="match status" value="1"/>
</dbReference>
<keyword evidence="1" id="KW-0238">DNA-binding</keyword>
<evidence type="ECO:0000313" key="4">
    <source>
        <dbReference type="EMBL" id="KAB0805337.1"/>
    </source>
</evidence>
<evidence type="ECO:0000256" key="1">
    <source>
        <dbReference type="ARBA" id="ARBA00023125"/>
    </source>
</evidence>
<protein>
    <recommendedName>
        <fullName evidence="3">HTH CENPB-type domain-containing protein</fullName>
    </recommendedName>
</protein>
<dbReference type="EMBL" id="VVIM01000001">
    <property type="protein sequence ID" value="KAB0805337.1"/>
    <property type="molecule type" value="Genomic_DNA"/>
</dbReference>
<name>A0A5N4B6V9_PHOPY</name>